<feature type="transmembrane region" description="Helical" evidence="2">
    <location>
        <begin position="47"/>
        <end position="67"/>
    </location>
</feature>
<accession>A0A518K7D7</accession>
<proteinExistence type="predicted"/>
<dbReference type="KEGG" id="bmei:Spa11_18760"/>
<dbReference type="RefSeq" id="WP_145111092.1">
    <property type="nucleotide sequence ID" value="NZ_CP036349.1"/>
</dbReference>
<evidence type="ECO:0000313" key="4">
    <source>
        <dbReference type="Proteomes" id="UP000316426"/>
    </source>
</evidence>
<feature type="transmembrane region" description="Helical" evidence="2">
    <location>
        <begin position="108"/>
        <end position="126"/>
    </location>
</feature>
<protein>
    <submittedName>
        <fullName evidence="3">Uncharacterized protein</fullName>
    </submittedName>
</protein>
<evidence type="ECO:0000313" key="3">
    <source>
        <dbReference type="EMBL" id="QDV73677.1"/>
    </source>
</evidence>
<name>A0A518K7D7_9BACT</name>
<gene>
    <name evidence="3" type="ORF">Spa11_18760</name>
</gene>
<sequence>MTPVTDRSFGLLIAYLLPGFSALWLWGRRVPAINSWLATAPQHSPSVGGFLYVTVSSVAVGLVLSTLRWAIVDRLHHHTGLTAPKWRGAEDGPAIGVYQLMVDLHYRYYQFYGAFLLLAVGLLLSPPGGELGAALRTASGRLWLVALASLFLAASRDTLEKCYSRTPSLWAFPDSLNSDRNEPMTNGGPHDACGEGGDDAGVLLAVDQASSALPVLETAKEEQEKASSSTEFPSA</sequence>
<keyword evidence="2" id="KW-0472">Membrane</keyword>
<reference evidence="3 4" key="1">
    <citation type="submission" date="2019-02" db="EMBL/GenBank/DDBJ databases">
        <title>Deep-cultivation of Planctomycetes and their phenomic and genomic characterization uncovers novel biology.</title>
        <authorList>
            <person name="Wiegand S."/>
            <person name="Jogler M."/>
            <person name="Boedeker C."/>
            <person name="Pinto D."/>
            <person name="Vollmers J."/>
            <person name="Rivas-Marin E."/>
            <person name="Kohn T."/>
            <person name="Peeters S.H."/>
            <person name="Heuer A."/>
            <person name="Rast P."/>
            <person name="Oberbeckmann S."/>
            <person name="Bunk B."/>
            <person name="Jeske O."/>
            <person name="Meyerdierks A."/>
            <person name="Storesund J.E."/>
            <person name="Kallscheuer N."/>
            <person name="Luecker S."/>
            <person name="Lage O.M."/>
            <person name="Pohl T."/>
            <person name="Merkel B.J."/>
            <person name="Hornburger P."/>
            <person name="Mueller R.-W."/>
            <person name="Bruemmer F."/>
            <person name="Labrenz M."/>
            <person name="Spormann A.M."/>
            <person name="Op den Camp H."/>
            <person name="Overmann J."/>
            <person name="Amann R."/>
            <person name="Jetten M.S.M."/>
            <person name="Mascher T."/>
            <person name="Medema M.H."/>
            <person name="Devos D.P."/>
            <person name="Kaster A.-K."/>
            <person name="Ovreas L."/>
            <person name="Rohde M."/>
            <person name="Galperin M.Y."/>
            <person name="Jogler C."/>
        </authorList>
    </citation>
    <scope>NUCLEOTIDE SEQUENCE [LARGE SCALE GENOMIC DNA]</scope>
    <source>
        <strain evidence="3 4">Spa11</strain>
    </source>
</reference>
<keyword evidence="4" id="KW-1185">Reference proteome</keyword>
<feature type="transmembrane region" description="Helical" evidence="2">
    <location>
        <begin position="9"/>
        <end position="27"/>
    </location>
</feature>
<evidence type="ECO:0000256" key="2">
    <source>
        <dbReference type="SAM" id="Phobius"/>
    </source>
</evidence>
<keyword evidence="2" id="KW-0812">Transmembrane</keyword>
<organism evidence="3 4">
    <name type="scientific">Botrimarina mediterranea</name>
    <dbReference type="NCBI Taxonomy" id="2528022"/>
    <lineage>
        <taxon>Bacteria</taxon>
        <taxon>Pseudomonadati</taxon>
        <taxon>Planctomycetota</taxon>
        <taxon>Planctomycetia</taxon>
        <taxon>Pirellulales</taxon>
        <taxon>Lacipirellulaceae</taxon>
        <taxon>Botrimarina</taxon>
    </lineage>
</organism>
<feature type="region of interest" description="Disordered" evidence="1">
    <location>
        <begin position="215"/>
        <end position="235"/>
    </location>
</feature>
<dbReference type="Proteomes" id="UP000316426">
    <property type="component" value="Chromosome"/>
</dbReference>
<feature type="compositionally biased region" description="Polar residues" evidence="1">
    <location>
        <begin position="226"/>
        <end position="235"/>
    </location>
</feature>
<dbReference type="EMBL" id="CP036349">
    <property type="protein sequence ID" value="QDV73677.1"/>
    <property type="molecule type" value="Genomic_DNA"/>
</dbReference>
<evidence type="ECO:0000256" key="1">
    <source>
        <dbReference type="SAM" id="MobiDB-lite"/>
    </source>
</evidence>
<dbReference type="AlphaFoldDB" id="A0A518K7D7"/>
<keyword evidence="2" id="KW-1133">Transmembrane helix</keyword>